<keyword evidence="1" id="KW-1185">Reference proteome</keyword>
<accession>A0A915J2X3</accession>
<evidence type="ECO:0000313" key="1">
    <source>
        <dbReference type="Proteomes" id="UP000887565"/>
    </source>
</evidence>
<organism evidence="1 2">
    <name type="scientific">Romanomermis culicivorax</name>
    <name type="common">Nematode worm</name>
    <dbReference type="NCBI Taxonomy" id="13658"/>
    <lineage>
        <taxon>Eukaryota</taxon>
        <taxon>Metazoa</taxon>
        <taxon>Ecdysozoa</taxon>
        <taxon>Nematoda</taxon>
        <taxon>Enoplea</taxon>
        <taxon>Dorylaimia</taxon>
        <taxon>Mermithida</taxon>
        <taxon>Mermithoidea</taxon>
        <taxon>Mermithidae</taxon>
        <taxon>Romanomermis</taxon>
    </lineage>
</organism>
<name>A0A915J2X3_ROMCU</name>
<proteinExistence type="predicted"/>
<dbReference type="WBParaSite" id="nRc.2.0.1.t20052-RA">
    <property type="protein sequence ID" value="nRc.2.0.1.t20052-RA"/>
    <property type="gene ID" value="nRc.2.0.1.g20052"/>
</dbReference>
<dbReference type="AlphaFoldDB" id="A0A915J2X3"/>
<protein>
    <submittedName>
        <fullName evidence="2">Uncharacterized protein</fullName>
    </submittedName>
</protein>
<reference evidence="2" key="1">
    <citation type="submission" date="2022-11" db="UniProtKB">
        <authorList>
            <consortium name="WormBaseParasite"/>
        </authorList>
    </citation>
    <scope>IDENTIFICATION</scope>
</reference>
<sequence length="70" mass="8481">MLQTALSFTHRIRRRPSPFRRLPAARIFSTRPPERTWPIGLRRRTIMLMNQVKNKKRRATIIIIIMIMIR</sequence>
<dbReference type="Proteomes" id="UP000887565">
    <property type="component" value="Unplaced"/>
</dbReference>
<evidence type="ECO:0000313" key="2">
    <source>
        <dbReference type="WBParaSite" id="nRc.2.0.1.t20052-RA"/>
    </source>
</evidence>